<evidence type="ECO:0000313" key="2">
    <source>
        <dbReference type="Proteomes" id="UP001364890"/>
    </source>
</evidence>
<dbReference type="InterPro" id="IPR035218">
    <property type="entry name" value="DUF5327"/>
</dbReference>
<dbReference type="Pfam" id="PF17261">
    <property type="entry name" value="DUF5327"/>
    <property type="match status" value="1"/>
</dbReference>
<proteinExistence type="predicted"/>
<comment type="caution">
    <text evidence="1">The sequence shown here is derived from an EMBL/GenBank/DDBJ whole genome shotgun (WGS) entry which is preliminary data.</text>
</comment>
<reference evidence="1 2" key="1">
    <citation type="submission" date="2024-01" db="EMBL/GenBank/DDBJ databases">
        <title>Seven novel Bacillus-like species.</title>
        <authorList>
            <person name="Liu G."/>
        </authorList>
    </citation>
    <scope>NUCLEOTIDE SEQUENCE [LARGE SCALE GENOMIC DNA]</scope>
    <source>
        <strain evidence="1 2">FJAT-51614</strain>
    </source>
</reference>
<gene>
    <name evidence="1" type="ORF">WAX74_04745</name>
</gene>
<evidence type="ECO:0000313" key="1">
    <source>
        <dbReference type="EMBL" id="MEI4768966.1"/>
    </source>
</evidence>
<accession>A0ABU8F1U2</accession>
<sequence>MIASEQILNQIEKQLYKAKMDSNESSTREALSAIRALCDVVLDSSSTLPPATNPVLATPNINAQSNVLKEDDANGYSLFDF</sequence>
<organism evidence="1 2">
    <name type="scientific">Psychrobacillus mangrovi</name>
    <dbReference type="NCBI Taxonomy" id="3117745"/>
    <lineage>
        <taxon>Bacteria</taxon>
        <taxon>Bacillati</taxon>
        <taxon>Bacillota</taxon>
        <taxon>Bacilli</taxon>
        <taxon>Bacillales</taxon>
        <taxon>Bacillaceae</taxon>
        <taxon>Psychrobacillus</taxon>
    </lineage>
</organism>
<protein>
    <submittedName>
        <fullName evidence="1">YwdI family protein</fullName>
    </submittedName>
</protein>
<name>A0ABU8F1U2_9BACI</name>
<keyword evidence="2" id="KW-1185">Reference proteome</keyword>
<dbReference type="Proteomes" id="UP001364890">
    <property type="component" value="Unassembled WGS sequence"/>
</dbReference>
<dbReference type="RefSeq" id="WP_336496515.1">
    <property type="nucleotide sequence ID" value="NZ_JBAWSY010000002.1"/>
</dbReference>
<dbReference type="EMBL" id="JBAWSY010000002">
    <property type="protein sequence ID" value="MEI4768966.1"/>
    <property type="molecule type" value="Genomic_DNA"/>
</dbReference>